<comment type="caution">
    <text evidence="1">The sequence shown here is derived from an EMBL/GenBank/DDBJ whole genome shotgun (WGS) entry which is preliminary data.</text>
</comment>
<organism evidence="1 2">
    <name type="scientific">Phyllostomus discolor</name>
    <name type="common">pale spear-nosed bat</name>
    <dbReference type="NCBI Taxonomy" id="89673"/>
    <lineage>
        <taxon>Eukaryota</taxon>
        <taxon>Metazoa</taxon>
        <taxon>Chordata</taxon>
        <taxon>Craniata</taxon>
        <taxon>Vertebrata</taxon>
        <taxon>Euteleostomi</taxon>
        <taxon>Mammalia</taxon>
        <taxon>Eutheria</taxon>
        <taxon>Laurasiatheria</taxon>
        <taxon>Chiroptera</taxon>
        <taxon>Yangochiroptera</taxon>
        <taxon>Phyllostomidae</taxon>
        <taxon>Phyllostominae</taxon>
        <taxon>Phyllostomus</taxon>
    </lineage>
</organism>
<name>A0A834ASD4_9CHIR</name>
<dbReference type="AlphaFoldDB" id="A0A834ASD4"/>
<gene>
    <name evidence="1" type="ORF">HJG60_010123</name>
</gene>
<sequence>MSHYYHQGSLQLKPLGYVPHKISTYRNIQSLFICKFRSPFTLTWKEMSISRNPEVSSHPRWCTCEFVYPIWKFPTCVMALGLSCWSIRRRTSSGVGSSGFLVLPLPPRSHLTLGTSPKVSVLFITHRTKSWVSSAELSSFRSLPIQIQSPLHLISVALCFRNS</sequence>
<reference evidence="1 2" key="1">
    <citation type="journal article" date="2020" name="Nature">
        <title>Six reference-quality genomes reveal evolution of bat adaptations.</title>
        <authorList>
            <person name="Jebb D."/>
            <person name="Huang Z."/>
            <person name="Pippel M."/>
            <person name="Hughes G.M."/>
            <person name="Lavrichenko K."/>
            <person name="Devanna P."/>
            <person name="Winkler S."/>
            <person name="Jermiin L.S."/>
            <person name="Skirmuntt E.C."/>
            <person name="Katzourakis A."/>
            <person name="Burkitt-Gray L."/>
            <person name="Ray D.A."/>
            <person name="Sullivan K.A.M."/>
            <person name="Roscito J.G."/>
            <person name="Kirilenko B.M."/>
            <person name="Davalos L.M."/>
            <person name="Corthals A.P."/>
            <person name="Power M.L."/>
            <person name="Jones G."/>
            <person name="Ransome R.D."/>
            <person name="Dechmann D.K.N."/>
            <person name="Locatelli A.G."/>
            <person name="Puechmaille S.J."/>
            <person name="Fedrigo O."/>
            <person name="Jarvis E.D."/>
            <person name="Hiller M."/>
            <person name="Vernes S.C."/>
            <person name="Myers E.W."/>
            <person name="Teeling E.C."/>
        </authorList>
    </citation>
    <scope>NUCLEOTIDE SEQUENCE [LARGE SCALE GENOMIC DNA]</scope>
    <source>
        <strain evidence="1">Bat1K_MPI-CBG_1</strain>
    </source>
</reference>
<protein>
    <submittedName>
        <fullName evidence="1">Uncharacterized protein</fullName>
    </submittedName>
</protein>
<accession>A0A834ASD4</accession>
<evidence type="ECO:0000313" key="2">
    <source>
        <dbReference type="Proteomes" id="UP000664940"/>
    </source>
</evidence>
<dbReference type="Proteomes" id="UP000664940">
    <property type="component" value="Unassembled WGS sequence"/>
</dbReference>
<dbReference type="EMBL" id="JABVXQ010000003">
    <property type="protein sequence ID" value="KAF6119673.1"/>
    <property type="molecule type" value="Genomic_DNA"/>
</dbReference>
<proteinExistence type="predicted"/>
<evidence type="ECO:0000313" key="1">
    <source>
        <dbReference type="EMBL" id="KAF6119673.1"/>
    </source>
</evidence>